<keyword evidence="6" id="KW-1185">Reference proteome</keyword>
<reference evidence="5 6" key="1">
    <citation type="submission" date="2015-08" db="EMBL/GenBank/DDBJ databases">
        <title>Candidatus Bacteriodes Periocalifornicus.</title>
        <authorList>
            <person name="McLean J.S."/>
            <person name="Kelley S."/>
        </authorList>
    </citation>
    <scope>NUCLEOTIDE SEQUENCE [LARGE SCALE GENOMIC DNA]</scope>
    <source>
        <strain evidence="5">12B</strain>
    </source>
</reference>
<name>A0A0Q4B981_9BACT</name>
<dbReference type="EMBL" id="LIIK01000006">
    <property type="protein sequence ID" value="KQM09403.1"/>
    <property type="molecule type" value="Genomic_DNA"/>
</dbReference>
<evidence type="ECO:0000256" key="1">
    <source>
        <dbReference type="SAM" id="MobiDB-lite"/>
    </source>
</evidence>
<dbReference type="InterPro" id="IPR039448">
    <property type="entry name" value="Beta_helix"/>
</dbReference>
<dbReference type="PROSITE" id="PS51257">
    <property type="entry name" value="PROKAR_LIPOPROTEIN"/>
    <property type="match status" value="1"/>
</dbReference>
<evidence type="ECO:0000313" key="4">
    <source>
        <dbReference type="EMBL" id="KQM09403.1"/>
    </source>
</evidence>
<comment type="caution">
    <text evidence="5">The sequence shown here is derived from an EMBL/GenBank/DDBJ whole genome shotgun (WGS) entry which is preliminary data.</text>
</comment>
<evidence type="ECO:0000313" key="6">
    <source>
        <dbReference type="Proteomes" id="UP000054172"/>
    </source>
</evidence>
<evidence type="ECO:0000313" key="5">
    <source>
        <dbReference type="EMBL" id="KQM09404.1"/>
    </source>
</evidence>
<dbReference type="AlphaFoldDB" id="A0A0Q4B981"/>
<feature type="signal peptide" evidence="2">
    <location>
        <begin position="1"/>
        <end position="22"/>
    </location>
</feature>
<feature type="chain" id="PRO_5007428153" description="Right handed beta helix domain-containing protein" evidence="2">
    <location>
        <begin position="23"/>
        <end position="374"/>
    </location>
</feature>
<dbReference type="SUPFAM" id="SSF51126">
    <property type="entry name" value="Pectin lyase-like"/>
    <property type="match status" value="1"/>
</dbReference>
<organism evidence="5 6">
    <name type="scientific">Candidatus [Bacteroides] periocalifornicus</name>
    <dbReference type="NCBI Taxonomy" id="1702214"/>
    <lineage>
        <taxon>Bacteria</taxon>
        <taxon>Pseudomonadati</taxon>
        <taxon>Bacteroidota</taxon>
    </lineage>
</organism>
<dbReference type="InterPro" id="IPR011050">
    <property type="entry name" value="Pectin_lyase_fold/virulence"/>
</dbReference>
<gene>
    <name evidence="4" type="ORF">AL399_02185</name>
    <name evidence="5" type="ORF">AL399_02190</name>
</gene>
<dbReference type="EMBL" id="LIIK01000006">
    <property type="protein sequence ID" value="KQM09404.1"/>
    <property type="molecule type" value="Genomic_DNA"/>
</dbReference>
<proteinExistence type="predicted"/>
<dbReference type="Proteomes" id="UP000054172">
    <property type="component" value="Unassembled WGS sequence"/>
</dbReference>
<dbReference type="Pfam" id="PF13229">
    <property type="entry name" value="Beta_helix"/>
    <property type="match status" value="1"/>
</dbReference>
<dbReference type="Gene3D" id="2.160.20.10">
    <property type="entry name" value="Single-stranded right-handed beta-helix, Pectin lyase-like"/>
    <property type="match status" value="1"/>
</dbReference>
<dbReference type="InterPro" id="IPR012334">
    <property type="entry name" value="Pectin_lyas_fold"/>
</dbReference>
<protein>
    <recommendedName>
        <fullName evidence="3">Right handed beta helix domain-containing protein</fullName>
    </recommendedName>
</protein>
<dbReference type="InterPro" id="IPR006626">
    <property type="entry name" value="PbH1"/>
</dbReference>
<evidence type="ECO:0000256" key="2">
    <source>
        <dbReference type="SAM" id="SignalP"/>
    </source>
</evidence>
<dbReference type="PATRIC" id="fig|1702214.3.peg.125"/>
<evidence type="ECO:0000259" key="3">
    <source>
        <dbReference type="Pfam" id="PF13229"/>
    </source>
</evidence>
<feature type="domain" description="Right handed beta helix" evidence="3">
    <location>
        <begin position="292"/>
        <end position="362"/>
    </location>
</feature>
<sequence length="374" mass="39714">MRILAPAILAIPLALVACQPDALLPDSLSALRITHDTVWSAGSTVSISGKLRVDGAKLSIEPGVRLKFAPGASLVIGESTAGSIIIRGSTAKPVVFEPQDALGSFTGIRIIQTDGQSSIANCEIHRAGNAQTAGLWISNLNFPIEGLDIIDSQGDGIRVDYAEAKSPHPMQNCRIQAHGHHAIAGDANLLASLHRTMRFTLDEGYGVRIESGTISLPRGRLELRPLGVPYIVTSNICLDARELVMRDGVEFRFEQQGGLEFACFDATQLTATGVTFTATSKAPGQWLGLLCNSRLSPSSIFDHCTIEAGGRRTPGTAGITIDGVKGITVTNCNIRYNKGYGILLAKPAELSTQSTGNSFAGNELGDIEQKRGKR</sequence>
<dbReference type="SMART" id="SM00710">
    <property type="entry name" value="PbH1"/>
    <property type="match status" value="4"/>
</dbReference>
<keyword evidence="2" id="KW-0732">Signal</keyword>
<feature type="region of interest" description="Disordered" evidence="1">
    <location>
        <begin position="354"/>
        <end position="374"/>
    </location>
</feature>
<accession>A0A0Q4B981</accession>